<evidence type="ECO:0000256" key="7">
    <source>
        <dbReference type="ARBA" id="ARBA00022989"/>
    </source>
</evidence>
<organism evidence="11 12">
    <name type="scientific">Pseudoduganella aquatica</name>
    <dbReference type="NCBI Taxonomy" id="2660641"/>
    <lineage>
        <taxon>Bacteria</taxon>
        <taxon>Pseudomonadati</taxon>
        <taxon>Pseudomonadota</taxon>
        <taxon>Betaproteobacteria</taxon>
        <taxon>Burkholderiales</taxon>
        <taxon>Oxalobacteraceae</taxon>
        <taxon>Telluria group</taxon>
        <taxon>Pseudoduganella</taxon>
    </lineage>
</organism>
<dbReference type="InterPro" id="IPR058633">
    <property type="entry name" value="EmrA/FarA_HH"/>
</dbReference>
<evidence type="ECO:0000256" key="1">
    <source>
        <dbReference type="ARBA" id="ARBA00004377"/>
    </source>
</evidence>
<name>A0A7X4KNU1_9BURK</name>
<keyword evidence="5" id="KW-0997">Cell inner membrane</keyword>
<proteinExistence type="inferred from homology"/>
<keyword evidence="7" id="KW-1133">Transmembrane helix</keyword>
<dbReference type="Pfam" id="PF25885">
    <property type="entry name" value="HH_EMRA"/>
    <property type="match status" value="1"/>
</dbReference>
<feature type="domain" description="p-hydroxybenzoic acid efflux pump subunit AaeA-like beta-barrel" evidence="10">
    <location>
        <begin position="247"/>
        <end position="339"/>
    </location>
</feature>
<dbReference type="Gene3D" id="2.40.30.170">
    <property type="match status" value="1"/>
</dbReference>
<keyword evidence="12" id="KW-1185">Reference proteome</keyword>
<accession>A0A7X4KNU1</accession>
<dbReference type="Proteomes" id="UP000450676">
    <property type="component" value="Unassembled WGS sequence"/>
</dbReference>
<dbReference type="GO" id="GO:0046677">
    <property type="term" value="P:response to antibiotic"/>
    <property type="evidence" value="ECO:0007669"/>
    <property type="project" value="UniProtKB-ARBA"/>
</dbReference>
<keyword evidence="8" id="KW-0472">Membrane</keyword>
<evidence type="ECO:0000256" key="3">
    <source>
        <dbReference type="ARBA" id="ARBA00022448"/>
    </source>
</evidence>
<comment type="caution">
    <text evidence="11">The sequence shown here is derived from an EMBL/GenBank/DDBJ whole genome shotgun (WGS) entry which is preliminary data.</text>
</comment>
<dbReference type="Gene3D" id="1.10.287.470">
    <property type="entry name" value="Helix hairpin bin"/>
    <property type="match status" value="1"/>
</dbReference>
<evidence type="ECO:0000256" key="8">
    <source>
        <dbReference type="ARBA" id="ARBA00023136"/>
    </source>
</evidence>
<evidence type="ECO:0000259" key="10">
    <source>
        <dbReference type="Pfam" id="PF25963"/>
    </source>
</evidence>
<dbReference type="RefSeq" id="WP_161073542.1">
    <property type="nucleotide sequence ID" value="NZ_CP086370.1"/>
</dbReference>
<comment type="similarity">
    <text evidence="2">Belongs to the membrane fusion protein (MFP) (TC 8.A.1) family.</text>
</comment>
<sequence length="385" mass="40612">MTTATPTPANNKKRVRVLAGITLAFVAAGAAYAFYYETVLSRQQETDNAYVGGNLVTLSSQVAGNVAEIRADETQLVQAGAQIVKLDPVDAEVALELAQARLGAAVRQERQRYADVGQFDAAVTQRKLALKNAQDDLARRLPLAADHTVSGEDVEHARQAVANAQAAIEVALKQSEAAHAGVAGVALAEHPAVQAARADYMQAWLAARRNAIVAPVSGYVAKRSVQVGARITPGMPLLSIVPLDQLWVDANFKESELRSIRIGQPATVEADLYGSKVEYHGKVLGLSAGTGSAFSVLPAQNASGNWIKVVQRVPVRIALDAKELAAHPLRIGLSTTVKVDISKTDGAMLGSPMPQAPIYSTSTLAQPLPQASAAADSIIARNMVH</sequence>
<evidence type="ECO:0000259" key="9">
    <source>
        <dbReference type="Pfam" id="PF25885"/>
    </source>
</evidence>
<dbReference type="EMBL" id="WWCU01000021">
    <property type="protein sequence ID" value="MYN09235.1"/>
    <property type="molecule type" value="Genomic_DNA"/>
</dbReference>
<keyword evidence="4" id="KW-1003">Cell membrane</keyword>
<evidence type="ECO:0000256" key="2">
    <source>
        <dbReference type="ARBA" id="ARBA00009477"/>
    </source>
</evidence>
<evidence type="ECO:0000256" key="4">
    <source>
        <dbReference type="ARBA" id="ARBA00022475"/>
    </source>
</evidence>
<dbReference type="PANTHER" id="PTHR30386:SF19">
    <property type="entry name" value="MULTIDRUG EXPORT PROTEIN EMRA-RELATED"/>
    <property type="match status" value="1"/>
</dbReference>
<keyword evidence="6" id="KW-0812">Transmembrane</keyword>
<dbReference type="InterPro" id="IPR050739">
    <property type="entry name" value="MFP"/>
</dbReference>
<dbReference type="SUPFAM" id="SSF111369">
    <property type="entry name" value="HlyD-like secretion proteins"/>
    <property type="match status" value="1"/>
</dbReference>
<evidence type="ECO:0000256" key="6">
    <source>
        <dbReference type="ARBA" id="ARBA00022692"/>
    </source>
</evidence>
<evidence type="ECO:0000313" key="12">
    <source>
        <dbReference type="Proteomes" id="UP000450676"/>
    </source>
</evidence>
<dbReference type="AlphaFoldDB" id="A0A7X4KNU1"/>
<reference evidence="11 12" key="1">
    <citation type="submission" date="2019-12" db="EMBL/GenBank/DDBJ databases">
        <title>Novel species isolated from a subtropical stream in China.</title>
        <authorList>
            <person name="Lu H."/>
        </authorList>
    </citation>
    <scope>NUCLEOTIDE SEQUENCE [LARGE SCALE GENOMIC DNA]</scope>
    <source>
        <strain evidence="11 12">FT127W</strain>
    </source>
</reference>
<protein>
    <submittedName>
        <fullName evidence="11">HlyD family efflux transporter periplasmic adaptor subunit</fullName>
    </submittedName>
</protein>
<gene>
    <name evidence="11" type="ORF">GTP77_18075</name>
</gene>
<dbReference type="InterPro" id="IPR058634">
    <property type="entry name" value="AaeA-lik-b-barrel"/>
</dbReference>
<feature type="domain" description="Multidrug export protein EmrA/FarA alpha-helical hairpin" evidence="9">
    <location>
        <begin position="90"/>
        <end position="209"/>
    </location>
</feature>
<dbReference type="Pfam" id="PF25963">
    <property type="entry name" value="Beta-barrel_AAEA"/>
    <property type="match status" value="1"/>
</dbReference>
<dbReference type="PANTHER" id="PTHR30386">
    <property type="entry name" value="MEMBRANE FUSION SUBUNIT OF EMRAB-TOLC MULTIDRUG EFFLUX PUMP"/>
    <property type="match status" value="1"/>
</dbReference>
<keyword evidence="3" id="KW-0813">Transport</keyword>
<dbReference type="FunFam" id="2.40.30.170:FF:000003">
    <property type="entry name" value="Multidrug resistance protein A"/>
    <property type="match status" value="1"/>
</dbReference>
<dbReference type="GO" id="GO:1990961">
    <property type="term" value="P:xenobiotic detoxification by transmembrane export across the plasma membrane"/>
    <property type="evidence" value="ECO:0007669"/>
    <property type="project" value="UniProtKB-ARBA"/>
</dbReference>
<evidence type="ECO:0000313" key="11">
    <source>
        <dbReference type="EMBL" id="MYN09235.1"/>
    </source>
</evidence>
<comment type="subcellular location">
    <subcellularLocation>
        <location evidence="1">Cell inner membrane</location>
        <topology evidence="1">Single-pass membrane protein</topology>
    </subcellularLocation>
</comment>
<evidence type="ECO:0000256" key="5">
    <source>
        <dbReference type="ARBA" id="ARBA00022519"/>
    </source>
</evidence>
<dbReference type="GO" id="GO:0015721">
    <property type="term" value="P:bile acid and bile salt transport"/>
    <property type="evidence" value="ECO:0007669"/>
    <property type="project" value="UniProtKB-ARBA"/>
</dbReference>
<dbReference type="GO" id="GO:0005886">
    <property type="term" value="C:plasma membrane"/>
    <property type="evidence" value="ECO:0007669"/>
    <property type="project" value="UniProtKB-SubCell"/>
</dbReference>